<feature type="chain" id="PRO_5038575337" description="Cysteine-rich secretory protein family" evidence="2">
    <location>
        <begin position="23"/>
        <end position="289"/>
    </location>
</feature>
<proteinExistence type="predicted"/>
<evidence type="ECO:0000256" key="2">
    <source>
        <dbReference type="SAM" id="SignalP"/>
    </source>
</evidence>
<feature type="compositionally biased region" description="Acidic residues" evidence="1">
    <location>
        <begin position="70"/>
        <end position="81"/>
    </location>
</feature>
<gene>
    <name evidence="3" type="ORF">ERS852540_01119</name>
</gene>
<feature type="compositionally biased region" description="Polar residues" evidence="1">
    <location>
        <begin position="109"/>
        <end position="119"/>
    </location>
</feature>
<feature type="compositionally biased region" description="Low complexity" evidence="1">
    <location>
        <begin position="31"/>
        <end position="47"/>
    </location>
</feature>
<feature type="signal peptide" evidence="2">
    <location>
        <begin position="1"/>
        <end position="22"/>
    </location>
</feature>
<dbReference type="PROSITE" id="PS51257">
    <property type="entry name" value="PROKAR_LIPOPROTEIN"/>
    <property type="match status" value="1"/>
</dbReference>
<dbReference type="OrthoDB" id="9990309at2"/>
<name>A0A174ZMV1_9FIRM</name>
<dbReference type="AlphaFoldDB" id="A0A174ZMV1"/>
<evidence type="ECO:0008006" key="5">
    <source>
        <dbReference type="Google" id="ProtNLM"/>
    </source>
</evidence>
<dbReference type="EMBL" id="CZBY01000007">
    <property type="protein sequence ID" value="CUQ85536.1"/>
    <property type="molecule type" value="Genomic_DNA"/>
</dbReference>
<keyword evidence="2" id="KW-0732">Signal</keyword>
<feature type="compositionally biased region" description="Basic and acidic residues" evidence="1">
    <location>
        <begin position="96"/>
        <end position="108"/>
    </location>
</feature>
<evidence type="ECO:0000313" key="4">
    <source>
        <dbReference type="Proteomes" id="UP000095662"/>
    </source>
</evidence>
<reference evidence="3 4" key="1">
    <citation type="submission" date="2015-09" db="EMBL/GenBank/DDBJ databases">
        <authorList>
            <consortium name="Pathogen Informatics"/>
        </authorList>
    </citation>
    <scope>NUCLEOTIDE SEQUENCE [LARGE SCALE GENOMIC DNA]</scope>
    <source>
        <strain evidence="3 4">2789STDY5834928</strain>
    </source>
</reference>
<evidence type="ECO:0000256" key="1">
    <source>
        <dbReference type="SAM" id="MobiDB-lite"/>
    </source>
</evidence>
<sequence>MKKLIFMFPILCCMAFCFVLSACHMQDSLESSKSSSTESSAADHNSSVSKEAQDNDSISNFTETDKEPTSEENEWVPEETMDNSKQESESGLTESMSEKMPEKDDHSQESAGTTSSPQYDSEKEETAVSSEPDIPQEPMAGASDTKAVAKEVQKYVNEFRNSPAVSLTGLTGYAEYRSRQIVSNFAHDTNDQRAAATALQYGEYVDPSVYGGSGKPYYRANAREAIAKAGYSGTVDEVALKLAMLIKNSPNHWNYIGSLEYGYIAVGVTYESGMWYCVITVAAENTDKY</sequence>
<dbReference type="STRING" id="39492.ERS852540_01119"/>
<accession>A0A174ZMV1</accession>
<evidence type="ECO:0000313" key="3">
    <source>
        <dbReference type="EMBL" id="CUQ85536.1"/>
    </source>
</evidence>
<protein>
    <recommendedName>
        <fullName evidence="5">Cysteine-rich secretory protein family</fullName>
    </recommendedName>
</protein>
<dbReference type="Proteomes" id="UP000095662">
    <property type="component" value="Unassembled WGS sequence"/>
</dbReference>
<organism evidence="3 4">
    <name type="scientific">[Eubacterium] siraeum</name>
    <dbReference type="NCBI Taxonomy" id="39492"/>
    <lineage>
        <taxon>Bacteria</taxon>
        <taxon>Bacillati</taxon>
        <taxon>Bacillota</taxon>
        <taxon>Clostridia</taxon>
        <taxon>Eubacteriales</taxon>
        <taxon>Oscillospiraceae</taxon>
        <taxon>Oscillospiraceae incertae sedis</taxon>
    </lineage>
</organism>
<feature type="region of interest" description="Disordered" evidence="1">
    <location>
        <begin position="31"/>
        <end position="146"/>
    </location>
</feature>